<evidence type="ECO:0000259" key="4">
    <source>
        <dbReference type="Pfam" id="PF00675"/>
    </source>
</evidence>
<dbReference type="GO" id="GO:0004222">
    <property type="term" value="F:metalloendopeptidase activity"/>
    <property type="evidence" value="ECO:0007669"/>
    <property type="project" value="InterPro"/>
</dbReference>
<comment type="caution">
    <text evidence="6">The sequence shown here is derived from an EMBL/GenBank/DDBJ whole genome shotgun (WGS) entry which is preliminary data.</text>
</comment>
<dbReference type="Pfam" id="PF00675">
    <property type="entry name" value="Peptidase_M16"/>
    <property type="match status" value="1"/>
</dbReference>
<organism evidence="6 7">
    <name type="scientific">Candidatus Colwellbacteria bacterium CG10_big_fil_rev_8_21_14_0_10_41_28</name>
    <dbReference type="NCBI Taxonomy" id="1974539"/>
    <lineage>
        <taxon>Bacteria</taxon>
        <taxon>Candidatus Colwelliibacteriota</taxon>
    </lineage>
</organism>
<dbReference type="Pfam" id="PF05193">
    <property type="entry name" value="Peptidase_M16_C"/>
    <property type="match status" value="1"/>
</dbReference>
<dbReference type="GO" id="GO:0046872">
    <property type="term" value="F:metal ion binding"/>
    <property type="evidence" value="ECO:0007669"/>
    <property type="project" value="InterPro"/>
</dbReference>
<dbReference type="InterPro" id="IPR007863">
    <property type="entry name" value="Peptidase_M16_C"/>
</dbReference>
<dbReference type="SUPFAM" id="SSF63411">
    <property type="entry name" value="LuxS/MPP-like metallohydrolase"/>
    <property type="match status" value="2"/>
</dbReference>
<dbReference type="InterPro" id="IPR050361">
    <property type="entry name" value="MPP/UQCRC_Complex"/>
</dbReference>
<comment type="similarity">
    <text evidence="1 2">Belongs to the peptidase M16 family.</text>
</comment>
<evidence type="ECO:0000313" key="7">
    <source>
        <dbReference type="Proteomes" id="UP000230776"/>
    </source>
</evidence>
<evidence type="ECO:0000256" key="2">
    <source>
        <dbReference type="RuleBase" id="RU004447"/>
    </source>
</evidence>
<reference evidence="7" key="1">
    <citation type="submission" date="2017-09" db="EMBL/GenBank/DDBJ databases">
        <title>Depth-based differentiation of microbial function through sediment-hosted aquifers and enrichment of novel symbionts in the deep terrestrial subsurface.</title>
        <authorList>
            <person name="Probst A.J."/>
            <person name="Ladd B."/>
            <person name="Jarett J.K."/>
            <person name="Geller-Mcgrath D.E."/>
            <person name="Sieber C.M.K."/>
            <person name="Emerson J.B."/>
            <person name="Anantharaman K."/>
            <person name="Thomas B.C."/>
            <person name="Malmstrom R."/>
            <person name="Stieglmeier M."/>
            <person name="Klingl A."/>
            <person name="Woyke T."/>
            <person name="Ryan C.M."/>
            <person name="Banfield J.F."/>
        </authorList>
    </citation>
    <scope>NUCLEOTIDE SEQUENCE [LARGE SCALE GENOMIC DNA]</scope>
</reference>
<proteinExistence type="inferred from homology"/>
<evidence type="ECO:0000259" key="5">
    <source>
        <dbReference type="Pfam" id="PF05193"/>
    </source>
</evidence>
<feature type="domain" description="Peptidase M16 C-terminal" evidence="5">
    <location>
        <begin position="167"/>
        <end position="341"/>
    </location>
</feature>
<name>A0A2H0VHX9_9BACT</name>
<dbReference type="PROSITE" id="PS00143">
    <property type="entry name" value="INSULINASE"/>
    <property type="match status" value="1"/>
</dbReference>
<protein>
    <recommendedName>
        <fullName evidence="8">Peptidase M16</fullName>
    </recommendedName>
</protein>
<dbReference type="EMBL" id="PFAG01000002">
    <property type="protein sequence ID" value="PIR98707.1"/>
    <property type="molecule type" value="Genomic_DNA"/>
</dbReference>
<evidence type="ECO:0000256" key="3">
    <source>
        <dbReference type="SAM" id="MobiDB-lite"/>
    </source>
</evidence>
<evidence type="ECO:0008006" key="8">
    <source>
        <dbReference type="Google" id="ProtNLM"/>
    </source>
</evidence>
<dbReference type="Gene3D" id="3.30.830.10">
    <property type="entry name" value="Metalloenzyme, LuxS/M16 peptidase-like"/>
    <property type="match status" value="2"/>
</dbReference>
<dbReference type="Proteomes" id="UP000230776">
    <property type="component" value="Unassembled WGS sequence"/>
</dbReference>
<dbReference type="PANTHER" id="PTHR11851:SF49">
    <property type="entry name" value="MITOCHONDRIAL-PROCESSING PEPTIDASE SUBUNIT ALPHA"/>
    <property type="match status" value="1"/>
</dbReference>
<evidence type="ECO:0000313" key="6">
    <source>
        <dbReference type="EMBL" id="PIR98707.1"/>
    </source>
</evidence>
<feature type="region of interest" description="Disordered" evidence="3">
    <location>
        <begin position="214"/>
        <end position="234"/>
    </location>
</feature>
<evidence type="ECO:0000256" key="1">
    <source>
        <dbReference type="ARBA" id="ARBA00007261"/>
    </source>
</evidence>
<dbReference type="InterPro" id="IPR011765">
    <property type="entry name" value="Pept_M16_N"/>
</dbReference>
<feature type="domain" description="Peptidase M16 N-terminal" evidence="4">
    <location>
        <begin position="16"/>
        <end position="158"/>
    </location>
</feature>
<dbReference type="AlphaFoldDB" id="A0A2H0VHX9"/>
<dbReference type="PANTHER" id="PTHR11851">
    <property type="entry name" value="METALLOPROTEASE"/>
    <property type="match status" value="1"/>
</dbReference>
<dbReference type="InterPro" id="IPR001431">
    <property type="entry name" value="Pept_M16_Zn_BS"/>
</dbReference>
<dbReference type="InterPro" id="IPR011249">
    <property type="entry name" value="Metalloenz_LuxS/M16"/>
</dbReference>
<accession>A0A2H0VHX9</accession>
<sequence length="423" mass="47650">MELKKKVLNNGIRAVVVPQKDNPAVTVLVLVETGSKYETKDISGISHFLEHMCFKGTKNRPTPLDISGELDRLGSSYNAFTGHEYTGYYAKVDKGHFEKALDIVSDIYLNQIFDEEEIEREKGVIIEEINMYEDIPQRKVVDDLTSLLYGDQPAGWNIGGDKDVIKKITKDDFLAYKKDHYVPNATTVVVAGSVDPEDALEKIEKIFSSMEEGDKKDKLPVKEEQSKPEMHMQKKDSEQTHLILAVRAYDTFHKDRFVVRLIGDILGGGMSSRLWAKVRGELGAAYYVGADSDEFTDTGVLSARAGVEHSKLEVVISAILAEFKRLKEELVSEEELQKTKDHMIGSMMLGLETSNSVAMYYGFQELIKKEMKDPNEVADMLRAITQKDIQRVAKDIFKNEKLNLALIGPVEEMGMLETLLKID</sequence>
<gene>
    <name evidence="6" type="ORF">COT88_00095</name>
</gene>
<dbReference type="GO" id="GO:0006508">
    <property type="term" value="P:proteolysis"/>
    <property type="evidence" value="ECO:0007669"/>
    <property type="project" value="InterPro"/>
</dbReference>